<protein>
    <recommendedName>
        <fullName evidence="3">Serine-threonine/tyrosine-protein kinase catalytic domain-containing protein</fullName>
    </recommendedName>
</protein>
<dbReference type="AlphaFoldDB" id="A0A0B1SF39"/>
<keyword evidence="2" id="KW-1185">Reference proteome</keyword>
<evidence type="ECO:0008006" key="3">
    <source>
        <dbReference type="Google" id="ProtNLM"/>
    </source>
</evidence>
<proteinExistence type="predicted"/>
<accession>A0A0B1SF39</accession>
<name>A0A0B1SF39_OESDE</name>
<sequence length="108" mass="12363">LLLPRRLLSIDKLVSDFLLERITTSGLLQVIEGVLNAFPNETPRPLVDLVIEKMWNKDPNKRTEMEKIVEWLEQFSGLAAEQKNFKSSTREVNLASKKLGQVANLKIF</sequence>
<dbReference type="EMBL" id="KN585056">
    <property type="protein sequence ID" value="KHJ81830.1"/>
    <property type="molecule type" value="Genomic_DNA"/>
</dbReference>
<dbReference type="Gene3D" id="1.10.510.10">
    <property type="entry name" value="Transferase(Phosphotransferase) domain 1"/>
    <property type="match status" value="1"/>
</dbReference>
<gene>
    <name evidence="1" type="ORF">OESDEN_18481</name>
</gene>
<organism evidence="1 2">
    <name type="scientific">Oesophagostomum dentatum</name>
    <name type="common">Nodular worm</name>
    <dbReference type="NCBI Taxonomy" id="61180"/>
    <lineage>
        <taxon>Eukaryota</taxon>
        <taxon>Metazoa</taxon>
        <taxon>Ecdysozoa</taxon>
        <taxon>Nematoda</taxon>
        <taxon>Chromadorea</taxon>
        <taxon>Rhabditida</taxon>
        <taxon>Rhabditina</taxon>
        <taxon>Rhabditomorpha</taxon>
        <taxon>Strongyloidea</taxon>
        <taxon>Strongylidae</taxon>
        <taxon>Oesophagostomum</taxon>
    </lineage>
</organism>
<dbReference type="Proteomes" id="UP000053660">
    <property type="component" value="Unassembled WGS sequence"/>
</dbReference>
<evidence type="ECO:0000313" key="1">
    <source>
        <dbReference type="EMBL" id="KHJ81830.1"/>
    </source>
</evidence>
<reference evidence="1 2" key="1">
    <citation type="submission" date="2014-03" db="EMBL/GenBank/DDBJ databases">
        <title>Draft genome of the hookworm Oesophagostomum dentatum.</title>
        <authorList>
            <person name="Mitreva M."/>
        </authorList>
    </citation>
    <scope>NUCLEOTIDE SEQUENCE [LARGE SCALE GENOMIC DNA]</scope>
    <source>
        <strain evidence="1 2">OD-Hann</strain>
    </source>
</reference>
<feature type="non-terminal residue" evidence="1">
    <location>
        <position position="1"/>
    </location>
</feature>
<evidence type="ECO:0000313" key="2">
    <source>
        <dbReference type="Proteomes" id="UP000053660"/>
    </source>
</evidence>